<accession>A0A132PP09</accession>
<gene>
    <name evidence="4" type="ORF">AFM11_11660</name>
</gene>
<feature type="domain" description="Methyltransferase" evidence="3">
    <location>
        <begin position="46"/>
        <end position="151"/>
    </location>
</feature>
<dbReference type="AlphaFoldDB" id="A0A132PP09"/>
<dbReference type="PATRIC" id="fig|59750.3.peg.6409"/>
<dbReference type="PANTHER" id="PTHR43861">
    <property type="entry name" value="TRANS-ACONITATE 2-METHYLTRANSFERASE-RELATED"/>
    <property type="match status" value="1"/>
</dbReference>
<evidence type="ECO:0000313" key="4">
    <source>
        <dbReference type="EMBL" id="KWX24014.1"/>
    </source>
</evidence>
<organism evidence="4 5">
    <name type="scientific">Mycolicibacterium wolinskyi</name>
    <dbReference type="NCBI Taxonomy" id="59750"/>
    <lineage>
        <taxon>Bacteria</taxon>
        <taxon>Bacillati</taxon>
        <taxon>Actinomycetota</taxon>
        <taxon>Actinomycetes</taxon>
        <taxon>Mycobacteriales</taxon>
        <taxon>Mycobacteriaceae</taxon>
        <taxon>Mycolicibacterium</taxon>
    </lineage>
</organism>
<dbReference type="InterPro" id="IPR041698">
    <property type="entry name" value="Methyltransf_25"/>
</dbReference>
<evidence type="ECO:0000256" key="1">
    <source>
        <dbReference type="ARBA" id="ARBA00022603"/>
    </source>
</evidence>
<keyword evidence="5" id="KW-1185">Reference proteome</keyword>
<dbReference type="GO" id="GO:0008168">
    <property type="term" value="F:methyltransferase activity"/>
    <property type="evidence" value="ECO:0007669"/>
    <property type="project" value="UniProtKB-KW"/>
</dbReference>
<dbReference type="PANTHER" id="PTHR43861:SF1">
    <property type="entry name" value="TRANS-ACONITATE 2-METHYLTRANSFERASE"/>
    <property type="match status" value="1"/>
</dbReference>
<dbReference type="STRING" id="59750.AWC31_30365"/>
<evidence type="ECO:0000259" key="3">
    <source>
        <dbReference type="Pfam" id="PF13649"/>
    </source>
</evidence>
<dbReference type="CDD" id="cd02440">
    <property type="entry name" value="AdoMet_MTases"/>
    <property type="match status" value="1"/>
</dbReference>
<keyword evidence="1 4" id="KW-0489">Methyltransferase</keyword>
<dbReference type="InterPro" id="IPR029063">
    <property type="entry name" value="SAM-dependent_MTases_sf"/>
</dbReference>
<dbReference type="Pfam" id="PF13649">
    <property type="entry name" value="Methyltransf_25"/>
    <property type="match status" value="1"/>
</dbReference>
<dbReference type="SUPFAM" id="SSF53335">
    <property type="entry name" value="S-adenosyl-L-methionine-dependent methyltransferases"/>
    <property type="match status" value="1"/>
</dbReference>
<sequence>MSGAESAAALLASWDQQQAAYIADREGRFRIMVELLELACGDSPVVVDLACGPGSLTRRVLDALQNARVVAVDHDPLLLDIAARALRPVYGDRVTVLDADLADENWPALVAGALGGSAPDAFVSTTALHWLMPDTLLRVYSAAVALLGTGGILLNGDHFRFDRRSPALGRFSAAHDEATQRRAHRSGALSWDRWWQAARAQPGAAALAAVRDERFAERPDPPSTAVDFHLSALAQAGFAEVGTVWQLLDDYVVLGVK</sequence>
<proteinExistence type="predicted"/>
<name>A0A132PP09_9MYCO</name>
<dbReference type="RefSeq" id="WP_067848355.1">
    <property type="nucleotide sequence ID" value="NZ_LGTW01000006.1"/>
</dbReference>
<comment type="caution">
    <text evidence="4">The sequence shown here is derived from an EMBL/GenBank/DDBJ whole genome shotgun (WGS) entry which is preliminary data.</text>
</comment>
<evidence type="ECO:0000256" key="2">
    <source>
        <dbReference type="ARBA" id="ARBA00022679"/>
    </source>
</evidence>
<dbReference type="EMBL" id="LGTW01000006">
    <property type="protein sequence ID" value="KWX24014.1"/>
    <property type="molecule type" value="Genomic_DNA"/>
</dbReference>
<reference evidence="4 5" key="1">
    <citation type="submission" date="2015-07" db="EMBL/GenBank/DDBJ databases">
        <title>A draft genome sequence of Mycobacterium wolinskyi.</title>
        <authorList>
            <person name="de Man T.J."/>
            <person name="Perry K.A."/>
            <person name="Coulliette A.D."/>
            <person name="Jensen B."/>
            <person name="Toney N.C."/>
            <person name="Limbago B.M."/>
            <person name="Noble-Wang J."/>
        </authorList>
    </citation>
    <scope>NUCLEOTIDE SEQUENCE [LARGE SCALE GENOMIC DNA]</scope>
    <source>
        <strain evidence="4 5">CDC_01</strain>
    </source>
</reference>
<keyword evidence="2 4" id="KW-0808">Transferase</keyword>
<evidence type="ECO:0000313" key="5">
    <source>
        <dbReference type="Proteomes" id="UP000070612"/>
    </source>
</evidence>
<dbReference type="Gene3D" id="3.40.50.150">
    <property type="entry name" value="Vaccinia Virus protein VP39"/>
    <property type="match status" value="1"/>
</dbReference>
<dbReference type="GO" id="GO:0032259">
    <property type="term" value="P:methylation"/>
    <property type="evidence" value="ECO:0007669"/>
    <property type="project" value="UniProtKB-KW"/>
</dbReference>
<protein>
    <submittedName>
        <fullName evidence="4">Methyltransferase type 12</fullName>
    </submittedName>
</protein>
<dbReference type="Proteomes" id="UP000070612">
    <property type="component" value="Unassembled WGS sequence"/>
</dbReference>